<dbReference type="InterPro" id="IPR011042">
    <property type="entry name" value="6-blade_b-propeller_TolB-like"/>
</dbReference>
<name>A0ABV8LU32_9ACTN</name>
<accession>A0ABV8LU32</accession>
<dbReference type="EMBL" id="JBHSAY010000015">
    <property type="protein sequence ID" value="MFC4133848.1"/>
    <property type="molecule type" value="Genomic_DNA"/>
</dbReference>
<gene>
    <name evidence="1" type="ORF">ACFOZ4_24815</name>
</gene>
<sequence>MRVRHTVSAAALAVVISITAGYAGWLSFDHRSAAAPPRVDPGRGDTMIYLDAEARVRQATRADPAHPFAEGPTCHRAYAAAGTLICLRPADGVPDAYEAAIFDRNLVLRKRIDLWGTPSRARVSPSGHLIAWTVFHSGDSYLLAGQFSTIAGIYDLTTGEHHGSLEDFTARVDGVTVTSTHVNYWGITFAADDHTFYATMGIDGQTWLVRGDLRDRTLTALQGNVECPSLSPDGTRIAYKKKIGGHWRLHVLDLTTGRQTPLAEQRDVDDQAAWLDTQTVAYRQNGGVFAVPADGTGTARLLLPGASSPASLP</sequence>
<dbReference type="RefSeq" id="WP_253761952.1">
    <property type="nucleotide sequence ID" value="NZ_JAMZDZ010000001.1"/>
</dbReference>
<evidence type="ECO:0000313" key="2">
    <source>
        <dbReference type="Proteomes" id="UP001595816"/>
    </source>
</evidence>
<organism evidence="1 2">
    <name type="scientific">Hamadaea flava</name>
    <dbReference type="NCBI Taxonomy" id="1742688"/>
    <lineage>
        <taxon>Bacteria</taxon>
        <taxon>Bacillati</taxon>
        <taxon>Actinomycetota</taxon>
        <taxon>Actinomycetes</taxon>
        <taxon>Micromonosporales</taxon>
        <taxon>Micromonosporaceae</taxon>
        <taxon>Hamadaea</taxon>
    </lineage>
</organism>
<evidence type="ECO:0000313" key="1">
    <source>
        <dbReference type="EMBL" id="MFC4133848.1"/>
    </source>
</evidence>
<comment type="caution">
    <text evidence="1">The sequence shown here is derived from an EMBL/GenBank/DDBJ whole genome shotgun (WGS) entry which is preliminary data.</text>
</comment>
<dbReference type="Pfam" id="PF07676">
    <property type="entry name" value="PD40"/>
    <property type="match status" value="1"/>
</dbReference>
<evidence type="ECO:0008006" key="3">
    <source>
        <dbReference type="Google" id="ProtNLM"/>
    </source>
</evidence>
<dbReference type="Gene3D" id="2.120.10.30">
    <property type="entry name" value="TolB, C-terminal domain"/>
    <property type="match status" value="1"/>
</dbReference>
<proteinExistence type="predicted"/>
<dbReference type="InterPro" id="IPR011659">
    <property type="entry name" value="WD40"/>
</dbReference>
<dbReference type="Proteomes" id="UP001595816">
    <property type="component" value="Unassembled WGS sequence"/>
</dbReference>
<reference evidence="2" key="1">
    <citation type="journal article" date="2019" name="Int. J. Syst. Evol. Microbiol.">
        <title>The Global Catalogue of Microorganisms (GCM) 10K type strain sequencing project: providing services to taxonomists for standard genome sequencing and annotation.</title>
        <authorList>
            <consortium name="The Broad Institute Genomics Platform"/>
            <consortium name="The Broad Institute Genome Sequencing Center for Infectious Disease"/>
            <person name="Wu L."/>
            <person name="Ma J."/>
        </authorList>
    </citation>
    <scope>NUCLEOTIDE SEQUENCE [LARGE SCALE GENOMIC DNA]</scope>
    <source>
        <strain evidence="2">CGMCC 4.7289</strain>
    </source>
</reference>
<protein>
    <recommendedName>
        <fullName evidence="3">WD40 repeat protein</fullName>
    </recommendedName>
</protein>
<dbReference type="SUPFAM" id="SSF69304">
    <property type="entry name" value="Tricorn protease N-terminal domain"/>
    <property type="match status" value="1"/>
</dbReference>
<keyword evidence="2" id="KW-1185">Reference proteome</keyword>